<dbReference type="HOGENOM" id="CLU_504499_0_0_1"/>
<feature type="region of interest" description="Disordered" evidence="1">
    <location>
        <begin position="17"/>
        <end position="42"/>
    </location>
</feature>
<accession>R9P567</accession>
<dbReference type="GeneID" id="24106116"/>
<evidence type="ECO:0000313" key="4">
    <source>
        <dbReference type="Proteomes" id="UP000014071"/>
    </source>
</evidence>
<sequence length="601" mass="65050">MTIRRREQLKMVPSFVKREGPDESARRSRVDDTDPSIIFSPGSSPYQDPAESLWTVIHNPLALNSSAVMTNRSDAHLSFQFPGESLALGLLYKANGTSLTVTIDNGSSFPFQVTTAEATASAPNGNLEALQKKIFHIDHLACTNHTATLSPSPIPGGQGADPNQTSVYFDGFSFASADDLAACAADRTPSSVPSSSTETPSPTDTGGQTSTASATSDDSAMLYAGIGAGAAVFAVILAILLVRCFCGRKRRQASAVDPIDRSYRPARKQTSDKTVVFPLSVPPSPATPPEPVFRPRGIHALAQDDSFTSVHCVARPSTMESASASSVFPLLPVRPADHPSEAEAVSFITGSALTRLPQHPMKETRKVRNSGRRISYGKARDVLLPSVNYQFDCTHPSTFHGEHVLQYMPHNRTAPHTPRHSNSATNKALSPNKSPRRPKTTSAVDRLRTQATQLDIQRPLSPFDRSRPATSSNTNLHQHSWRQPRLATAPADPTHARFRRNSVDSGDTHWSRASADADTSPANQEKDWSKGEMETVKVEKTTDSEAEMWISKAQAIAQNRKRRKSTDGTGSAPKRPPKSPHRPSTGQAAPPPMSYQPFTIG</sequence>
<feature type="compositionally biased region" description="Basic and acidic residues" evidence="1">
    <location>
        <begin position="17"/>
        <end position="32"/>
    </location>
</feature>
<evidence type="ECO:0000256" key="1">
    <source>
        <dbReference type="SAM" id="MobiDB-lite"/>
    </source>
</evidence>
<dbReference type="EMBL" id="DF238774">
    <property type="protein sequence ID" value="GAC93250.1"/>
    <property type="molecule type" value="Genomic_DNA"/>
</dbReference>
<keyword evidence="2" id="KW-0812">Transmembrane</keyword>
<keyword evidence="2" id="KW-0472">Membrane</keyword>
<proteinExistence type="predicted"/>
<evidence type="ECO:0000313" key="3">
    <source>
        <dbReference type="EMBL" id="GAC93250.1"/>
    </source>
</evidence>
<feature type="compositionally biased region" description="Polar residues" evidence="1">
    <location>
        <begin position="468"/>
        <end position="478"/>
    </location>
</feature>
<feature type="compositionally biased region" description="Basic and acidic residues" evidence="1">
    <location>
        <begin position="524"/>
        <end position="543"/>
    </location>
</feature>
<evidence type="ECO:0000256" key="2">
    <source>
        <dbReference type="SAM" id="Phobius"/>
    </source>
</evidence>
<dbReference type="Proteomes" id="UP000014071">
    <property type="component" value="Unassembled WGS sequence"/>
</dbReference>
<dbReference type="OrthoDB" id="2544456at2759"/>
<dbReference type="eggNOG" id="ENOG502RDCI">
    <property type="taxonomic scope" value="Eukaryota"/>
</dbReference>
<feature type="region of interest" description="Disordered" evidence="1">
    <location>
        <begin position="410"/>
        <end position="601"/>
    </location>
</feature>
<gene>
    <name evidence="3" type="ORF">PHSY_000814</name>
</gene>
<keyword evidence="4" id="KW-1185">Reference proteome</keyword>
<feature type="transmembrane region" description="Helical" evidence="2">
    <location>
        <begin position="220"/>
        <end position="242"/>
    </location>
</feature>
<dbReference type="AlphaFoldDB" id="R9P567"/>
<name>R9P567_PSEHS</name>
<keyword evidence="2" id="KW-1133">Transmembrane helix</keyword>
<feature type="region of interest" description="Disordered" evidence="1">
    <location>
        <begin position="186"/>
        <end position="214"/>
    </location>
</feature>
<reference evidence="4" key="1">
    <citation type="journal article" date="2013" name="Genome Announc.">
        <title>Draft genome sequence of the basidiomycetous yeast-like fungus Pseudozyma hubeiensis SY62, which produces an abundant amount of the biosurfactant mannosylerythritol lipids.</title>
        <authorList>
            <person name="Konishi M."/>
            <person name="Hatada Y."/>
            <person name="Horiuchi J."/>
        </authorList>
    </citation>
    <scope>NUCLEOTIDE SEQUENCE [LARGE SCALE GENOMIC DNA]</scope>
    <source>
        <strain evidence="4">SY62</strain>
    </source>
</reference>
<dbReference type="RefSeq" id="XP_012186837.1">
    <property type="nucleotide sequence ID" value="XM_012331447.1"/>
</dbReference>
<organism evidence="3 4">
    <name type="scientific">Pseudozyma hubeiensis (strain SY62)</name>
    <name type="common">Yeast</name>
    <dbReference type="NCBI Taxonomy" id="1305764"/>
    <lineage>
        <taxon>Eukaryota</taxon>
        <taxon>Fungi</taxon>
        <taxon>Dikarya</taxon>
        <taxon>Basidiomycota</taxon>
        <taxon>Ustilaginomycotina</taxon>
        <taxon>Ustilaginomycetes</taxon>
        <taxon>Ustilaginales</taxon>
        <taxon>Ustilaginaceae</taxon>
        <taxon>Pseudozyma</taxon>
    </lineage>
</organism>
<feature type="compositionally biased region" description="Polar residues" evidence="1">
    <location>
        <begin position="420"/>
        <end position="433"/>
    </location>
</feature>
<protein>
    <submittedName>
        <fullName evidence="3">Uncharacterized protein</fullName>
    </submittedName>
</protein>